<feature type="region of interest" description="Disordered" evidence="3">
    <location>
        <begin position="1"/>
        <end position="22"/>
    </location>
</feature>
<dbReference type="InterPro" id="IPR050109">
    <property type="entry name" value="HTH-type_TetR-like_transc_reg"/>
</dbReference>
<dbReference type="Pfam" id="PF00440">
    <property type="entry name" value="TetR_N"/>
    <property type="match status" value="1"/>
</dbReference>
<feature type="compositionally biased region" description="Basic and acidic residues" evidence="3">
    <location>
        <begin position="1"/>
        <end position="11"/>
    </location>
</feature>
<dbReference type="InterPro" id="IPR039536">
    <property type="entry name" value="TetR_C_Proteobacteria"/>
</dbReference>
<dbReference type="PANTHER" id="PTHR30055">
    <property type="entry name" value="HTH-TYPE TRANSCRIPTIONAL REGULATOR RUTR"/>
    <property type="match status" value="1"/>
</dbReference>
<protein>
    <submittedName>
        <fullName evidence="5">AcrR family transcriptional regulator</fullName>
    </submittedName>
</protein>
<dbReference type="PANTHER" id="PTHR30055:SF146">
    <property type="entry name" value="HTH-TYPE TRANSCRIPTIONAL DUAL REGULATOR CECR"/>
    <property type="match status" value="1"/>
</dbReference>
<sequence length="220" mass="24390">MSLVDATRDTDEGGAGQDSRKREQIMRGASQVFLEKGFDAASMNDIARAAGVSKGTLYVYFANKEQLFVELISTEKREEVFRIVSLDFENHDVEAVLKKFGRELCAILTKPYYIKAMRSVFSIINRMPEIGIEFYSNGPLLCTELLAKYLEAQTKAGVLEIEDSLLAAQQFVELSQSGIMRSVLFGVIDTPGPTEIARRVDSAVKIFMKAYEAPQPALAG</sequence>
<proteinExistence type="predicted"/>
<evidence type="ECO:0000313" key="5">
    <source>
        <dbReference type="EMBL" id="MET4635408.1"/>
    </source>
</evidence>
<feature type="domain" description="HTH tetR-type" evidence="4">
    <location>
        <begin position="19"/>
        <end position="79"/>
    </location>
</feature>
<dbReference type="RefSeq" id="WP_354552717.1">
    <property type="nucleotide sequence ID" value="NZ_JBEPSM010000002.1"/>
</dbReference>
<name>A0ABV2R2R0_9HYPH</name>
<keyword evidence="1 2" id="KW-0238">DNA-binding</keyword>
<dbReference type="InterPro" id="IPR009057">
    <property type="entry name" value="Homeodomain-like_sf"/>
</dbReference>
<dbReference type="PROSITE" id="PS50977">
    <property type="entry name" value="HTH_TETR_2"/>
    <property type="match status" value="1"/>
</dbReference>
<dbReference type="InterPro" id="IPR001647">
    <property type="entry name" value="HTH_TetR"/>
</dbReference>
<evidence type="ECO:0000256" key="2">
    <source>
        <dbReference type="PROSITE-ProRule" id="PRU00335"/>
    </source>
</evidence>
<dbReference type="Proteomes" id="UP001549321">
    <property type="component" value="Unassembled WGS sequence"/>
</dbReference>
<dbReference type="Gene3D" id="1.10.357.10">
    <property type="entry name" value="Tetracycline Repressor, domain 2"/>
    <property type="match status" value="1"/>
</dbReference>
<keyword evidence="6" id="KW-1185">Reference proteome</keyword>
<feature type="DNA-binding region" description="H-T-H motif" evidence="2">
    <location>
        <begin position="42"/>
        <end position="61"/>
    </location>
</feature>
<dbReference type="Gene3D" id="1.10.10.60">
    <property type="entry name" value="Homeodomain-like"/>
    <property type="match status" value="1"/>
</dbReference>
<dbReference type="InterPro" id="IPR023772">
    <property type="entry name" value="DNA-bd_HTH_TetR-type_CS"/>
</dbReference>
<comment type="caution">
    <text evidence="5">The sequence shown here is derived from an EMBL/GenBank/DDBJ whole genome shotgun (WGS) entry which is preliminary data.</text>
</comment>
<accession>A0ABV2R2R0</accession>
<evidence type="ECO:0000256" key="1">
    <source>
        <dbReference type="ARBA" id="ARBA00023125"/>
    </source>
</evidence>
<organism evidence="5 6">
    <name type="scientific">Kaistia defluvii</name>
    <dbReference type="NCBI Taxonomy" id="410841"/>
    <lineage>
        <taxon>Bacteria</taxon>
        <taxon>Pseudomonadati</taxon>
        <taxon>Pseudomonadota</taxon>
        <taxon>Alphaproteobacteria</taxon>
        <taxon>Hyphomicrobiales</taxon>
        <taxon>Kaistiaceae</taxon>
        <taxon>Kaistia</taxon>
    </lineage>
</organism>
<dbReference type="SUPFAM" id="SSF46689">
    <property type="entry name" value="Homeodomain-like"/>
    <property type="match status" value="1"/>
</dbReference>
<gene>
    <name evidence="5" type="ORF">ABIE08_003354</name>
</gene>
<dbReference type="EMBL" id="JBEPSM010000002">
    <property type="protein sequence ID" value="MET4635408.1"/>
    <property type="molecule type" value="Genomic_DNA"/>
</dbReference>
<evidence type="ECO:0000256" key="3">
    <source>
        <dbReference type="SAM" id="MobiDB-lite"/>
    </source>
</evidence>
<dbReference type="Pfam" id="PF14246">
    <property type="entry name" value="TetR_C_7"/>
    <property type="match status" value="1"/>
</dbReference>
<dbReference type="PRINTS" id="PR00455">
    <property type="entry name" value="HTHTETR"/>
</dbReference>
<evidence type="ECO:0000313" key="6">
    <source>
        <dbReference type="Proteomes" id="UP001549321"/>
    </source>
</evidence>
<evidence type="ECO:0000259" key="4">
    <source>
        <dbReference type="PROSITE" id="PS50977"/>
    </source>
</evidence>
<reference evidence="5 6" key="1">
    <citation type="submission" date="2024-06" db="EMBL/GenBank/DDBJ databases">
        <title>Sorghum-associated microbial communities from plants grown in Nebraska, USA.</title>
        <authorList>
            <person name="Schachtman D."/>
        </authorList>
    </citation>
    <scope>NUCLEOTIDE SEQUENCE [LARGE SCALE GENOMIC DNA]</scope>
    <source>
        <strain evidence="5 6">3207</strain>
    </source>
</reference>
<dbReference type="PROSITE" id="PS01081">
    <property type="entry name" value="HTH_TETR_1"/>
    <property type="match status" value="1"/>
</dbReference>